<dbReference type="InterPro" id="IPR005467">
    <property type="entry name" value="His_kinase_dom"/>
</dbReference>
<keyword evidence="12" id="KW-0902">Two-component regulatory system</keyword>
<name>A0ABW5V2N0_9BACI</name>
<organism evidence="20 21">
    <name type="scientific">Lentibacillus juripiscarius</name>
    <dbReference type="NCBI Taxonomy" id="257446"/>
    <lineage>
        <taxon>Bacteria</taxon>
        <taxon>Bacillati</taxon>
        <taxon>Bacillota</taxon>
        <taxon>Bacilli</taxon>
        <taxon>Bacillales</taxon>
        <taxon>Bacillaceae</taxon>
        <taxon>Lentibacillus</taxon>
    </lineage>
</organism>
<dbReference type="PROSITE" id="PS50109">
    <property type="entry name" value="HIS_KIN"/>
    <property type="match status" value="1"/>
</dbReference>
<feature type="domain" description="HAMP" evidence="19">
    <location>
        <begin position="183"/>
        <end position="235"/>
    </location>
</feature>
<dbReference type="RefSeq" id="WP_382391559.1">
    <property type="nucleotide sequence ID" value="NZ_JBHUNA010000007.1"/>
</dbReference>
<dbReference type="InterPro" id="IPR003594">
    <property type="entry name" value="HATPase_dom"/>
</dbReference>
<comment type="subcellular location">
    <subcellularLocation>
        <location evidence="2">Cell membrane</location>
        <topology evidence="2">Multi-pass membrane protein</topology>
    </subcellularLocation>
</comment>
<evidence type="ECO:0000256" key="12">
    <source>
        <dbReference type="ARBA" id="ARBA00023012"/>
    </source>
</evidence>
<evidence type="ECO:0000256" key="16">
    <source>
        <dbReference type="ARBA" id="ARBA00040841"/>
    </source>
</evidence>
<comment type="function">
    <text evidence="15">Member of the two-component regulatory system HssS/HssR involved in intracellular heme homeostasis and tempering of staphylococcal virulence. HssS functions as a heme sensor histidine kinase which is autophosphorylated at a histidine residue and transfers its phosphate group to an aspartate residue of HssR. HssR/HssS activates the expression of hrtAB, an efflux pump, in response to extracellular heme, hemin, hemoglobin or blood.</text>
</comment>
<dbReference type="InterPro" id="IPR036890">
    <property type="entry name" value="HATPase_C_sf"/>
</dbReference>
<dbReference type="SUPFAM" id="SSF55874">
    <property type="entry name" value="ATPase domain of HSP90 chaperone/DNA topoisomerase II/histidine kinase"/>
    <property type="match status" value="1"/>
</dbReference>
<keyword evidence="11 17" id="KW-1133">Transmembrane helix</keyword>
<keyword evidence="5" id="KW-0597">Phosphoprotein</keyword>
<evidence type="ECO:0000256" key="15">
    <source>
        <dbReference type="ARBA" id="ARBA00037219"/>
    </source>
</evidence>
<evidence type="ECO:0000256" key="4">
    <source>
        <dbReference type="ARBA" id="ARBA00022475"/>
    </source>
</evidence>
<protein>
    <recommendedName>
        <fullName evidence="16">Heme sensor protein HssS</fullName>
        <ecNumber evidence="3">2.7.13.3</ecNumber>
    </recommendedName>
</protein>
<keyword evidence="8" id="KW-0547">Nucleotide-binding</keyword>
<gene>
    <name evidence="20" type="ORF">ACFSUO_04635</name>
</gene>
<dbReference type="PANTHER" id="PTHR45528">
    <property type="entry name" value="SENSOR HISTIDINE KINASE CPXA"/>
    <property type="match status" value="1"/>
</dbReference>
<dbReference type="InterPro" id="IPR050398">
    <property type="entry name" value="HssS/ArlS-like"/>
</dbReference>
<evidence type="ECO:0000259" key="18">
    <source>
        <dbReference type="PROSITE" id="PS50109"/>
    </source>
</evidence>
<dbReference type="EC" id="2.7.13.3" evidence="3"/>
<dbReference type="CDD" id="cd06225">
    <property type="entry name" value="HAMP"/>
    <property type="match status" value="1"/>
</dbReference>
<evidence type="ECO:0000256" key="8">
    <source>
        <dbReference type="ARBA" id="ARBA00022741"/>
    </source>
</evidence>
<dbReference type="PROSITE" id="PS50885">
    <property type="entry name" value="HAMP"/>
    <property type="match status" value="1"/>
</dbReference>
<dbReference type="Pfam" id="PF00512">
    <property type="entry name" value="HisKA"/>
    <property type="match status" value="1"/>
</dbReference>
<evidence type="ECO:0000256" key="6">
    <source>
        <dbReference type="ARBA" id="ARBA00022679"/>
    </source>
</evidence>
<dbReference type="CDD" id="cd00082">
    <property type="entry name" value="HisKA"/>
    <property type="match status" value="1"/>
</dbReference>
<evidence type="ECO:0000256" key="1">
    <source>
        <dbReference type="ARBA" id="ARBA00000085"/>
    </source>
</evidence>
<feature type="transmembrane region" description="Helical" evidence="17">
    <location>
        <begin position="162"/>
        <end position="186"/>
    </location>
</feature>
<dbReference type="Pfam" id="PF02518">
    <property type="entry name" value="HATPase_c"/>
    <property type="match status" value="1"/>
</dbReference>
<keyword evidence="6" id="KW-0808">Transferase</keyword>
<dbReference type="SMART" id="SM00304">
    <property type="entry name" value="HAMP"/>
    <property type="match status" value="1"/>
</dbReference>
<sequence>MKTLYSKFVLITVVIMVFSTVVGFLFANTYYHQKVKEENDYKNMEIAKEVAAFAETQEDPVAYMEQTADTGYQLYVISESGSEQFYGGEFRDKTIASNVIKQVLDGDVYHGMREFPRETFVTGFFANELSNTVGVPFENDGEQYALFMRPNIKLLFSEVHTLLGWMIAVMVVLSIISVLIGARMLVNPIKELSEATGKVGDEHFDVTLSINREDEIGKLADRFNEMTHRLGELDMMRKSFISNVSHDIQSPLLNIQGYARLLESNELTNEEKAHYTGIIQDETRRLSSLTNQLLVLSSLDRENHIYRKEPVHVAEQLKEIVQKYRWLLDDKGLTVSYSLDDAKVYGNASMLYTVWENLFTNAIKYNRTAGTIDLTVQHTGEKVAVAVHDTGIGLTAEEREHIFDRFYRADQARTRTTEGTGLGLSIVQQVITMHDGNIAVESRPGEGTIFTVTLPAL</sequence>
<evidence type="ECO:0000256" key="3">
    <source>
        <dbReference type="ARBA" id="ARBA00012438"/>
    </source>
</evidence>
<dbReference type="InterPro" id="IPR003660">
    <property type="entry name" value="HAMP_dom"/>
</dbReference>
<evidence type="ECO:0000256" key="13">
    <source>
        <dbReference type="ARBA" id="ARBA00023026"/>
    </source>
</evidence>
<comment type="caution">
    <text evidence="20">The sequence shown here is derived from an EMBL/GenBank/DDBJ whole genome shotgun (WGS) entry which is preliminary data.</text>
</comment>
<dbReference type="Gene3D" id="6.10.340.10">
    <property type="match status" value="1"/>
</dbReference>
<evidence type="ECO:0000256" key="7">
    <source>
        <dbReference type="ARBA" id="ARBA00022692"/>
    </source>
</evidence>
<evidence type="ECO:0000256" key="2">
    <source>
        <dbReference type="ARBA" id="ARBA00004651"/>
    </source>
</evidence>
<evidence type="ECO:0000256" key="17">
    <source>
        <dbReference type="SAM" id="Phobius"/>
    </source>
</evidence>
<dbReference type="Pfam" id="PF00672">
    <property type="entry name" value="HAMP"/>
    <property type="match status" value="1"/>
</dbReference>
<dbReference type="SMART" id="SM00387">
    <property type="entry name" value="HATPase_c"/>
    <property type="match status" value="1"/>
</dbReference>
<keyword evidence="10" id="KW-0067">ATP-binding</keyword>
<keyword evidence="7 17" id="KW-0812">Transmembrane</keyword>
<evidence type="ECO:0000256" key="9">
    <source>
        <dbReference type="ARBA" id="ARBA00022777"/>
    </source>
</evidence>
<keyword evidence="21" id="KW-1185">Reference proteome</keyword>
<proteinExistence type="predicted"/>
<accession>A0ABW5V2N0</accession>
<dbReference type="Proteomes" id="UP001597502">
    <property type="component" value="Unassembled WGS sequence"/>
</dbReference>
<comment type="catalytic activity">
    <reaction evidence="1">
        <text>ATP + protein L-histidine = ADP + protein N-phospho-L-histidine.</text>
        <dbReference type="EC" id="2.7.13.3"/>
    </reaction>
</comment>
<dbReference type="PANTHER" id="PTHR45528:SF11">
    <property type="entry name" value="HISTIDINE KINASE"/>
    <property type="match status" value="1"/>
</dbReference>
<dbReference type="EMBL" id="JBHUNA010000007">
    <property type="protein sequence ID" value="MFD2760261.1"/>
    <property type="molecule type" value="Genomic_DNA"/>
</dbReference>
<dbReference type="PRINTS" id="PR00344">
    <property type="entry name" value="BCTRLSENSOR"/>
</dbReference>
<dbReference type="SUPFAM" id="SSF47384">
    <property type="entry name" value="Homodimeric domain of signal transducing histidine kinase"/>
    <property type="match status" value="1"/>
</dbReference>
<evidence type="ECO:0000313" key="21">
    <source>
        <dbReference type="Proteomes" id="UP001597502"/>
    </source>
</evidence>
<dbReference type="CDD" id="cd00075">
    <property type="entry name" value="HATPase"/>
    <property type="match status" value="1"/>
</dbReference>
<evidence type="ECO:0000256" key="11">
    <source>
        <dbReference type="ARBA" id="ARBA00022989"/>
    </source>
</evidence>
<dbReference type="InterPro" id="IPR004358">
    <property type="entry name" value="Sig_transdc_His_kin-like_C"/>
</dbReference>
<dbReference type="InterPro" id="IPR003661">
    <property type="entry name" value="HisK_dim/P_dom"/>
</dbReference>
<dbReference type="InterPro" id="IPR036097">
    <property type="entry name" value="HisK_dim/P_sf"/>
</dbReference>
<keyword evidence="14 17" id="KW-0472">Membrane</keyword>
<evidence type="ECO:0000259" key="19">
    <source>
        <dbReference type="PROSITE" id="PS50885"/>
    </source>
</evidence>
<dbReference type="SUPFAM" id="SSF158472">
    <property type="entry name" value="HAMP domain-like"/>
    <property type="match status" value="1"/>
</dbReference>
<keyword evidence="13" id="KW-0843">Virulence</keyword>
<feature type="domain" description="Histidine kinase" evidence="18">
    <location>
        <begin position="243"/>
        <end position="457"/>
    </location>
</feature>
<dbReference type="SMART" id="SM00388">
    <property type="entry name" value="HisKA"/>
    <property type="match status" value="1"/>
</dbReference>
<reference evidence="21" key="1">
    <citation type="journal article" date="2019" name="Int. J. Syst. Evol. Microbiol.">
        <title>The Global Catalogue of Microorganisms (GCM) 10K type strain sequencing project: providing services to taxonomists for standard genome sequencing and annotation.</title>
        <authorList>
            <consortium name="The Broad Institute Genomics Platform"/>
            <consortium name="The Broad Institute Genome Sequencing Center for Infectious Disease"/>
            <person name="Wu L."/>
            <person name="Ma J."/>
        </authorList>
    </citation>
    <scope>NUCLEOTIDE SEQUENCE [LARGE SCALE GENOMIC DNA]</scope>
    <source>
        <strain evidence="21">TISTR 1535</strain>
    </source>
</reference>
<evidence type="ECO:0000313" key="20">
    <source>
        <dbReference type="EMBL" id="MFD2760261.1"/>
    </source>
</evidence>
<evidence type="ECO:0000256" key="10">
    <source>
        <dbReference type="ARBA" id="ARBA00022840"/>
    </source>
</evidence>
<keyword evidence="4" id="KW-1003">Cell membrane</keyword>
<dbReference type="Gene3D" id="3.30.565.10">
    <property type="entry name" value="Histidine kinase-like ATPase, C-terminal domain"/>
    <property type="match status" value="1"/>
</dbReference>
<evidence type="ECO:0000256" key="14">
    <source>
        <dbReference type="ARBA" id="ARBA00023136"/>
    </source>
</evidence>
<feature type="transmembrane region" description="Helical" evidence="17">
    <location>
        <begin position="6"/>
        <end position="27"/>
    </location>
</feature>
<evidence type="ECO:0000256" key="5">
    <source>
        <dbReference type="ARBA" id="ARBA00022553"/>
    </source>
</evidence>
<keyword evidence="9 20" id="KW-0418">Kinase</keyword>
<dbReference type="Gene3D" id="1.10.287.130">
    <property type="match status" value="1"/>
</dbReference>
<dbReference type="GO" id="GO:0016301">
    <property type="term" value="F:kinase activity"/>
    <property type="evidence" value="ECO:0007669"/>
    <property type="project" value="UniProtKB-KW"/>
</dbReference>